<dbReference type="AlphaFoldDB" id="A0A7M7KQ87"/>
<dbReference type="InParanoid" id="A0A7M7KQ87"/>
<organism evidence="1 2">
    <name type="scientific">Varroa destructor</name>
    <name type="common">Honeybee mite</name>
    <dbReference type="NCBI Taxonomy" id="109461"/>
    <lineage>
        <taxon>Eukaryota</taxon>
        <taxon>Metazoa</taxon>
        <taxon>Ecdysozoa</taxon>
        <taxon>Arthropoda</taxon>
        <taxon>Chelicerata</taxon>
        <taxon>Arachnida</taxon>
        <taxon>Acari</taxon>
        <taxon>Parasitiformes</taxon>
        <taxon>Mesostigmata</taxon>
        <taxon>Gamasina</taxon>
        <taxon>Dermanyssoidea</taxon>
        <taxon>Varroidae</taxon>
        <taxon>Varroa</taxon>
    </lineage>
</organism>
<evidence type="ECO:0000313" key="1">
    <source>
        <dbReference type="EnsemblMetazoa" id="XP_022670326"/>
    </source>
</evidence>
<keyword evidence="2" id="KW-1185">Reference proteome</keyword>
<proteinExistence type="predicted"/>
<name>A0A7M7KQ87_VARDE</name>
<dbReference type="GeneID" id="111254089"/>
<dbReference type="EnsemblMetazoa" id="XM_022814591">
    <property type="protein sequence ID" value="XP_022670326"/>
    <property type="gene ID" value="LOC111254089"/>
</dbReference>
<accession>A0A7M7KQ87</accession>
<dbReference type="OrthoDB" id="10587062at2759"/>
<sequence length="163" mass="17516">MLLIRYTLVLATAIVGSAFAWFGPLAPFDDYGKLYELGLSGGTYYGYQYVPRHPGHANVPAKRADLNVSIAVKKPPIVRQAAPFLHGQGKGQFNVVSRAFESTDARKLSKPFLTPVTRNNNGYAYHRVPLALVQGGFVGHHLGIPVVHGIVEAGVPVSLAPGL</sequence>
<dbReference type="KEGG" id="vde:111254089"/>
<evidence type="ECO:0000313" key="2">
    <source>
        <dbReference type="Proteomes" id="UP000594260"/>
    </source>
</evidence>
<dbReference type="Proteomes" id="UP000594260">
    <property type="component" value="Unplaced"/>
</dbReference>
<dbReference type="RefSeq" id="XP_022670326.1">
    <property type="nucleotide sequence ID" value="XM_022814591.1"/>
</dbReference>
<reference evidence="1" key="1">
    <citation type="submission" date="2021-01" db="UniProtKB">
        <authorList>
            <consortium name="EnsemblMetazoa"/>
        </authorList>
    </citation>
    <scope>IDENTIFICATION</scope>
</reference>
<protein>
    <submittedName>
        <fullName evidence="1">Uncharacterized protein</fullName>
    </submittedName>
</protein>